<keyword evidence="9" id="KW-1185">Reference proteome</keyword>
<protein>
    <submittedName>
        <fullName evidence="10">Uncharacterized protein LOC104793284</fullName>
    </submittedName>
</protein>
<dbReference type="InterPro" id="IPR036574">
    <property type="entry name" value="Scorpion_toxin-like_sf"/>
</dbReference>
<dbReference type="GeneID" id="104793284"/>
<accession>A0ABM0ZMQ0</accession>
<dbReference type="RefSeq" id="XP_010517925.1">
    <property type="nucleotide sequence ID" value="XM_010519623.2"/>
</dbReference>
<feature type="domain" description="Knottins-like" evidence="8">
    <location>
        <begin position="86"/>
        <end position="138"/>
    </location>
</feature>
<keyword evidence="2" id="KW-0964">Secreted</keyword>
<sequence length="150" mass="16155">MVAIARGIRKPTRSKSGTSSATRKPSRSTGDVESPPNSPPVTRSRATGASQAIASPRFSDPTPSPFSMHSADHPAMPGTEAHDDDDCLKEYGGNVGFLFCAPRIFPTICYRRCISDKGAKGGRCVWGDDDVKCLCDFCSDKPSDQFIRQV</sequence>
<dbReference type="InterPro" id="IPR002061">
    <property type="entry name" value="Scorpion_toxinL/defensin"/>
</dbReference>
<evidence type="ECO:0000256" key="4">
    <source>
        <dbReference type="ARBA" id="ARBA00022577"/>
    </source>
</evidence>
<evidence type="ECO:0000313" key="10">
    <source>
        <dbReference type="RefSeq" id="XP_010517925.1"/>
    </source>
</evidence>
<proteinExistence type="inferred from homology"/>
<feature type="compositionally biased region" description="Polar residues" evidence="7">
    <location>
        <begin position="14"/>
        <end position="31"/>
    </location>
</feature>
<comment type="similarity">
    <text evidence="6">Belongs to the DEFL family. Protease inhibitor I18 (RTI/MTI-2) subfamily.</text>
</comment>
<dbReference type="Gene3D" id="3.30.30.10">
    <property type="entry name" value="Knottin, scorpion toxin-like"/>
    <property type="match status" value="1"/>
</dbReference>
<evidence type="ECO:0000256" key="3">
    <source>
        <dbReference type="ARBA" id="ARBA00022529"/>
    </source>
</evidence>
<dbReference type="SUPFAM" id="SSF57095">
    <property type="entry name" value="Scorpion toxin-like"/>
    <property type="match status" value="1"/>
</dbReference>
<organism evidence="9 10">
    <name type="scientific">Camelina sativa</name>
    <name type="common">False flax</name>
    <name type="synonym">Myagrum sativum</name>
    <dbReference type="NCBI Taxonomy" id="90675"/>
    <lineage>
        <taxon>Eukaryota</taxon>
        <taxon>Viridiplantae</taxon>
        <taxon>Streptophyta</taxon>
        <taxon>Embryophyta</taxon>
        <taxon>Tracheophyta</taxon>
        <taxon>Spermatophyta</taxon>
        <taxon>Magnoliopsida</taxon>
        <taxon>eudicotyledons</taxon>
        <taxon>Gunneridae</taxon>
        <taxon>Pentapetalae</taxon>
        <taxon>rosids</taxon>
        <taxon>malvids</taxon>
        <taxon>Brassicales</taxon>
        <taxon>Brassicaceae</taxon>
        <taxon>Camelineae</taxon>
        <taxon>Camelina</taxon>
    </lineage>
</organism>
<feature type="compositionally biased region" description="Polar residues" evidence="7">
    <location>
        <begin position="40"/>
        <end position="53"/>
    </location>
</feature>
<comment type="subcellular location">
    <subcellularLocation>
        <location evidence="1">Secreted</location>
    </subcellularLocation>
</comment>
<keyword evidence="4" id="KW-0295">Fungicide</keyword>
<feature type="region of interest" description="Disordered" evidence="7">
    <location>
        <begin position="1"/>
        <end position="84"/>
    </location>
</feature>
<reference evidence="10" key="2">
    <citation type="submission" date="2025-08" db="UniProtKB">
        <authorList>
            <consortium name="RefSeq"/>
        </authorList>
    </citation>
    <scope>IDENTIFICATION</scope>
    <source>
        <tissue evidence="10">Leaf</tissue>
    </source>
</reference>
<evidence type="ECO:0000256" key="1">
    <source>
        <dbReference type="ARBA" id="ARBA00004613"/>
    </source>
</evidence>
<dbReference type="Pfam" id="PF00537">
    <property type="entry name" value="Toxin_3"/>
    <property type="match status" value="1"/>
</dbReference>
<keyword evidence="3" id="KW-0929">Antimicrobial</keyword>
<gene>
    <name evidence="10" type="primary">LOC104793284</name>
</gene>
<evidence type="ECO:0000259" key="8">
    <source>
        <dbReference type="SMART" id="SM00505"/>
    </source>
</evidence>
<evidence type="ECO:0000256" key="7">
    <source>
        <dbReference type="SAM" id="MobiDB-lite"/>
    </source>
</evidence>
<keyword evidence="5" id="KW-0611">Plant defense</keyword>
<name>A0ABM0ZMQ0_CAMSA</name>
<evidence type="ECO:0000256" key="5">
    <source>
        <dbReference type="ARBA" id="ARBA00022821"/>
    </source>
</evidence>
<evidence type="ECO:0000313" key="9">
    <source>
        <dbReference type="Proteomes" id="UP000694864"/>
    </source>
</evidence>
<dbReference type="InterPro" id="IPR003614">
    <property type="entry name" value="Knottins"/>
</dbReference>
<evidence type="ECO:0000256" key="2">
    <source>
        <dbReference type="ARBA" id="ARBA00022525"/>
    </source>
</evidence>
<dbReference type="Proteomes" id="UP000694864">
    <property type="component" value="Chromosome 6"/>
</dbReference>
<evidence type="ECO:0000256" key="6">
    <source>
        <dbReference type="ARBA" id="ARBA00038027"/>
    </source>
</evidence>
<reference evidence="9" key="1">
    <citation type="journal article" date="2014" name="Nat. Commun.">
        <title>The emerging biofuel crop Camelina sativa retains a highly undifferentiated hexaploid genome structure.</title>
        <authorList>
            <person name="Kagale S."/>
            <person name="Koh C."/>
            <person name="Nixon J."/>
            <person name="Bollina V."/>
            <person name="Clarke W.E."/>
            <person name="Tuteja R."/>
            <person name="Spillane C."/>
            <person name="Robinson S.J."/>
            <person name="Links M.G."/>
            <person name="Clarke C."/>
            <person name="Higgins E.E."/>
            <person name="Huebert T."/>
            <person name="Sharpe A.G."/>
            <person name="Parkin I.A."/>
        </authorList>
    </citation>
    <scope>NUCLEOTIDE SEQUENCE [LARGE SCALE GENOMIC DNA]</scope>
    <source>
        <strain evidence="9">cv. DH55</strain>
    </source>
</reference>
<dbReference type="SMART" id="SM00505">
    <property type="entry name" value="Knot1"/>
    <property type="match status" value="1"/>
</dbReference>